<gene>
    <name evidence="1" type="ORF">LY11_03749</name>
</gene>
<evidence type="ECO:0000313" key="2">
    <source>
        <dbReference type="Proteomes" id="UP000249754"/>
    </source>
</evidence>
<evidence type="ECO:0000313" key="1">
    <source>
        <dbReference type="EMBL" id="RAJ26923.1"/>
    </source>
</evidence>
<accession>A0A327SGY8</accession>
<dbReference type="RefSeq" id="WP_111635146.1">
    <property type="nucleotide sequence ID" value="NZ_QLLR01000022.1"/>
</dbReference>
<dbReference type="AlphaFoldDB" id="A0A327SGY8"/>
<dbReference type="Pfam" id="PF11655">
    <property type="entry name" value="DUF2589"/>
    <property type="match status" value="1"/>
</dbReference>
<dbReference type="InterPro" id="IPR024510">
    <property type="entry name" value="DUF2589"/>
</dbReference>
<comment type="caution">
    <text evidence="1">The sequence shown here is derived from an EMBL/GenBank/DDBJ whole genome shotgun (WGS) entry which is preliminary data.</text>
</comment>
<dbReference type="Proteomes" id="UP000249754">
    <property type="component" value="Unassembled WGS sequence"/>
</dbReference>
<reference evidence="1 2" key="1">
    <citation type="submission" date="2018-06" db="EMBL/GenBank/DDBJ databases">
        <title>Genomic Encyclopedia of Archaeal and Bacterial Type Strains, Phase II (KMG-II): from individual species to whole genera.</title>
        <authorList>
            <person name="Goeker M."/>
        </authorList>
    </citation>
    <scope>NUCLEOTIDE SEQUENCE [LARGE SCALE GENOMIC DNA]</scope>
    <source>
        <strain evidence="1 2">DSM 14825</strain>
    </source>
</reference>
<sequence length="148" mass="16226">MGRLISLHDFLMATRNAVVKSMQQIADFNADSLKGYFDQETGAAHTISINKPKLQSGQSSAASFDVPLLAIAPLSRLGLSFVNITLELWVLKIDGVTHVSIPSETDQDPDALSTRVNFNIMVNPSQTENEFIRELGLIEAEVSNQCHL</sequence>
<name>A0A327SGY8_9SPHI</name>
<proteinExistence type="predicted"/>
<protein>
    <submittedName>
        <fullName evidence="1">Uncharacterized protein DUF2589</fullName>
    </submittedName>
</protein>
<dbReference type="EMBL" id="QLLR01000022">
    <property type="protein sequence ID" value="RAJ26923.1"/>
    <property type="molecule type" value="Genomic_DNA"/>
</dbReference>
<organism evidence="1 2">
    <name type="scientific">Pedobacter cryoconitis</name>
    <dbReference type="NCBI Taxonomy" id="188932"/>
    <lineage>
        <taxon>Bacteria</taxon>
        <taxon>Pseudomonadati</taxon>
        <taxon>Bacteroidota</taxon>
        <taxon>Sphingobacteriia</taxon>
        <taxon>Sphingobacteriales</taxon>
        <taxon>Sphingobacteriaceae</taxon>
        <taxon>Pedobacter</taxon>
    </lineage>
</organism>